<evidence type="ECO:0000256" key="3">
    <source>
        <dbReference type="ARBA" id="ARBA00023015"/>
    </source>
</evidence>
<dbReference type="AlphaFoldDB" id="A0A165CX99"/>
<keyword evidence="9" id="KW-1185">Reference proteome</keyword>
<organism evidence="8 9">
    <name type="scientific">Calocera cornea HHB12733</name>
    <dbReference type="NCBI Taxonomy" id="1353952"/>
    <lineage>
        <taxon>Eukaryota</taxon>
        <taxon>Fungi</taxon>
        <taxon>Dikarya</taxon>
        <taxon>Basidiomycota</taxon>
        <taxon>Agaricomycotina</taxon>
        <taxon>Dacrymycetes</taxon>
        <taxon>Dacrymycetales</taxon>
        <taxon>Dacrymycetaceae</taxon>
        <taxon>Calocera</taxon>
    </lineage>
</organism>
<evidence type="ECO:0000256" key="2">
    <source>
        <dbReference type="ARBA" id="ARBA00022723"/>
    </source>
</evidence>
<keyword evidence="2" id="KW-0479">Metal-binding</keyword>
<feature type="compositionally biased region" description="Acidic residues" evidence="6">
    <location>
        <begin position="414"/>
        <end position="426"/>
    </location>
</feature>
<keyword evidence="5" id="KW-0539">Nucleus</keyword>
<evidence type="ECO:0000259" key="7">
    <source>
        <dbReference type="PROSITE" id="PS50048"/>
    </source>
</evidence>
<evidence type="ECO:0000313" key="9">
    <source>
        <dbReference type="Proteomes" id="UP000076842"/>
    </source>
</evidence>
<feature type="compositionally biased region" description="Polar residues" evidence="6">
    <location>
        <begin position="253"/>
        <end position="269"/>
    </location>
</feature>
<feature type="domain" description="Zn(2)-C6 fungal-type" evidence="7">
    <location>
        <begin position="187"/>
        <end position="217"/>
    </location>
</feature>
<dbReference type="PROSITE" id="PS00463">
    <property type="entry name" value="ZN2_CY6_FUNGAL_1"/>
    <property type="match status" value="1"/>
</dbReference>
<name>A0A165CX99_9BASI</name>
<evidence type="ECO:0000256" key="5">
    <source>
        <dbReference type="ARBA" id="ARBA00023242"/>
    </source>
</evidence>
<gene>
    <name evidence="8" type="ORF">CALCODRAFT_503308</name>
</gene>
<keyword evidence="3" id="KW-0805">Transcription regulation</keyword>
<feature type="compositionally biased region" description="Basic and acidic residues" evidence="6">
    <location>
        <begin position="9"/>
        <end position="19"/>
    </location>
</feature>
<dbReference type="STRING" id="1353952.A0A165CX99"/>
<feature type="region of interest" description="Disordered" evidence="6">
    <location>
        <begin position="218"/>
        <end position="274"/>
    </location>
</feature>
<dbReference type="SMART" id="SM00066">
    <property type="entry name" value="GAL4"/>
    <property type="match status" value="1"/>
</dbReference>
<feature type="compositionally biased region" description="Pro residues" evidence="6">
    <location>
        <begin position="348"/>
        <end position="363"/>
    </location>
</feature>
<dbReference type="Proteomes" id="UP000076842">
    <property type="component" value="Unassembled WGS sequence"/>
</dbReference>
<dbReference type="EMBL" id="KV424100">
    <property type="protein sequence ID" value="KZT51595.1"/>
    <property type="molecule type" value="Genomic_DNA"/>
</dbReference>
<dbReference type="Gene3D" id="4.10.240.10">
    <property type="entry name" value="Zn(2)-C6 fungal-type DNA-binding domain"/>
    <property type="match status" value="1"/>
</dbReference>
<protein>
    <recommendedName>
        <fullName evidence="7">Zn(2)-C6 fungal-type domain-containing protein</fullName>
    </recommendedName>
</protein>
<dbReference type="InterPro" id="IPR036864">
    <property type="entry name" value="Zn2-C6_fun-type_DNA-bd_sf"/>
</dbReference>
<dbReference type="GO" id="GO:0000981">
    <property type="term" value="F:DNA-binding transcription factor activity, RNA polymerase II-specific"/>
    <property type="evidence" value="ECO:0007669"/>
    <property type="project" value="InterPro"/>
</dbReference>
<reference evidence="8 9" key="1">
    <citation type="journal article" date="2016" name="Mol. Biol. Evol.">
        <title>Comparative Genomics of Early-Diverging Mushroom-Forming Fungi Provides Insights into the Origins of Lignocellulose Decay Capabilities.</title>
        <authorList>
            <person name="Nagy L.G."/>
            <person name="Riley R."/>
            <person name="Tritt A."/>
            <person name="Adam C."/>
            <person name="Daum C."/>
            <person name="Floudas D."/>
            <person name="Sun H."/>
            <person name="Yadav J.S."/>
            <person name="Pangilinan J."/>
            <person name="Larsson K.H."/>
            <person name="Matsuura K."/>
            <person name="Barry K."/>
            <person name="Labutti K."/>
            <person name="Kuo R."/>
            <person name="Ohm R.A."/>
            <person name="Bhattacharya S.S."/>
            <person name="Shirouzu T."/>
            <person name="Yoshinaga Y."/>
            <person name="Martin F.M."/>
            <person name="Grigoriev I.V."/>
            <person name="Hibbett D.S."/>
        </authorList>
    </citation>
    <scope>NUCLEOTIDE SEQUENCE [LARGE SCALE GENOMIC DNA]</scope>
    <source>
        <strain evidence="8 9">HHB12733</strain>
    </source>
</reference>
<dbReference type="CDD" id="cd00067">
    <property type="entry name" value="GAL4"/>
    <property type="match status" value="1"/>
</dbReference>
<evidence type="ECO:0000256" key="1">
    <source>
        <dbReference type="ARBA" id="ARBA00004123"/>
    </source>
</evidence>
<dbReference type="InterPro" id="IPR050815">
    <property type="entry name" value="TF_fung"/>
</dbReference>
<dbReference type="InterPro" id="IPR001138">
    <property type="entry name" value="Zn2Cys6_DnaBD"/>
</dbReference>
<comment type="subcellular location">
    <subcellularLocation>
        <location evidence="1">Nucleus</location>
    </subcellularLocation>
</comment>
<accession>A0A165CX99</accession>
<proteinExistence type="predicted"/>
<evidence type="ECO:0000313" key="8">
    <source>
        <dbReference type="EMBL" id="KZT51595.1"/>
    </source>
</evidence>
<feature type="region of interest" description="Disordered" evidence="6">
    <location>
        <begin position="1"/>
        <end position="55"/>
    </location>
</feature>
<dbReference type="InParanoid" id="A0A165CX99"/>
<dbReference type="PROSITE" id="PS50048">
    <property type="entry name" value="ZN2_CY6_FUNGAL_2"/>
    <property type="match status" value="1"/>
</dbReference>
<evidence type="ECO:0000256" key="6">
    <source>
        <dbReference type="SAM" id="MobiDB-lite"/>
    </source>
</evidence>
<dbReference type="GO" id="GO:0008270">
    <property type="term" value="F:zinc ion binding"/>
    <property type="evidence" value="ECO:0007669"/>
    <property type="project" value="InterPro"/>
</dbReference>
<evidence type="ECO:0000256" key="4">
    <source>
        <dbReference type="ARBA" id="ARBA00023163"/>
    </source>
</evidence>
<dbReference type="GO" id="GO:0005634">
    <property type="term" value="C:nucleus"/>
    <property type="evidence" value="ECO:0007669"/>
    <property type="project" value="UniProtKB-SubCell"/>
</dbReference>
<dbReference type="OrthoDB" id="39175at2759"/>
<dbReference type="SUPFAM" id="SSF57701">
    <property type="entry name" value="Zn2/Cys6 DNA-binding domain"/>
    <property type="match status" value="1"/>
</dbReference>
<keyword evidence="4" id="KW-0804">Transcription</keyword>
<sequence length="426" mass="44813">MSTSPKKTAVRDKPARPETVEQSEDDSQEADEEQVAQEVTKKQAKGVGQPAAGSNSQAYQYSITYGQQAEEARRAYAQYMAQFGVTSAQLAAQQGMAAAWGYPGPGGAYYPAYMPVGPGGTPMMPQYYAAPIPPGSRPMPGGPPMSMGHQYMAPSHIGLAAPPQGADTGAGTPSRPRKTVTDKVFIACSYCRRRKLRCNGEQPKCSVCVRYSEECNYDQKRRTRGPGRKSLQALGLGEDSEKNPRKRARKSDATSQGASASPVNAQQPDAHSAPQALAAVVPPTSLTLPRLSDSPPPVPMPAPSSYPPVAALEGNALTAAAIMNALPVLQGFPQPNGQPYPLMYGPMHSPPMPPPGMPQPPMPATGANAALDNAEPKTPSPKARKKKAAKPSPSGQKRKRGRKAAAEPGAEPGAEPEAEPEAEAES</sequence>
<dbReference type="PANTHER" id="PTHR47338">
    <property type="entry name" value="ZN(II)2CYS6 TRANSCRIPTION FACTOR (EUROFUNG)-RELATED"/>
    <property type="match status" value="1"/>
</dbReference>
<feature type="compositionally biased region" description="Acidic residues" evidence="6">
    <location>
        <begin position="21"/>
        <end position="35"/>
    </location>
</feature>
<dbReference type="PANTHER" id="PTHR47338:SF27">
    <property type="entry name" value="ZN(II)2CYS6 TRANSCRIPTION FACTOR (EUROFUNG)"/>
    <property type="match status" value="1"/>
</dbReference>
<dbReference type="Pfam" id="PF00172">
    <property type="entry name" value="Zn_clus"/>
    <property type="match status" value="1"/>
</dbReference>
<feature type="region of interest" description="Disordered" evidence="6">
    <location>
        <begin position="340"/>
        <end position="426"/>
    </location>
</feature>